<sequence>MPAADMRTVKAVDEVVVKTSTDSQSRGFYWPQQMCTDLSHFVNILEREECTISTDVEIAFLMDNDMYWTSNDSMITCRYKRDPACSFRVVMNTSGKVEIKDYKDRYLALKPGDFRDNISIVPQKNPPFTEFEVNYERGRVLFKASNGLFFTRYNYTGDENDQHLQACKKESDIYCQFVVVVV</sequence>
<comment type="caution">
    <text evidence="1">The sequence shown here is derived from an EMBL/GenBank/DDBJ whole genome shotgun (WGS) entry which is preliminary data.</text>
</comment>
<evidence type="ECO:0000313" key="2">
    <source>
        <dbReference type="Proteomes" id="UP001066276"/>
    </source>
</evidence>
<keyword evidence="2" id="KW-1185">Reference proteome</keyword>
<evidence type="ECO:0000313" key="1">
    <source>
        <dbReference type="EMBL" id="KAJ1134731.1"/>
    </source>
</evidence>
<name>A0AAV7Q2W7_PLEWA</name>
<organism evidence="1 2">
    <name type="scientific">Pleurodeles waltl</name>
    <name type="common">Iberian ribbed newt</name>
    <dbReference type="NCBI Taxonomy" id="8319"/>
    <lineage>
        <taxon>Eukaryota</taxon>
        <taxon>Metazoa</taxon>
        <taxon>Chordata</taxon>
        <taxon>Craniata</taxon>
        <taxon>Vertebrata</taxon>
        <taxon>Euteleostomi</taxon>
        <taxon>Amphibia</taxon>
        <taxon>Batrachia</taxon>
        <taxon>Caudata</taxon>
        <taxon>Salamandroidea</taxon>
        <taxon>Salamandridae</taxon>
        <taxon>Pleurodelinae</taxon>
        <taxon>Pleurodeles</taxon>
    </lineage>
</organism>
<dbReference type="Gene3D" id="2.80.10.50">
    <property type="match status" value="1"/>
</dbReference>
<accession>A0AAV7Q2W7</accession>
<reference evidence="1" key="1">
    <citation type="journal article" date="2022" name="bioRxiv">
        <title>Sequencing and chromosome-scale assembly of the giantPleurodeles waltlgenome.</title>
        <authorList>
            <person name="Brown T."/>
            <person name="Elewa A."/>
            <person name="Iarovenko S."/>
            <person name="Subramanian E."/>
            <person name="Araus A.J."/>
            <person name="Petzold A."/>
            <person name="Susuki M."/>
            <person name="Suzuki K.-i.T."/>
            <person name="Hayashi T."/>
            <person name="Toyoda A."/>
            <person name="Oliveira C."/>
            <person name="Osipova E."/>
            <person name="Leigh N.D."/>
            <person name="Simon A."/>
            <person name="Yun M.H."/>
        </authorList>
    </citation>
    <scope>NUCLEOTIDE SEQUENCE</scope>
    <source>
        <strain evidence="1">20211129_DDA</strain>
        <tissue evidence="1">Liver</tissue>
    </source>
</reference>
<proteinExistence type="predicted"/>
<dbReference type="CDD" id="cd00257">
    <property type="entry name" value="beta-trefoil_FSCN-like"/>
    <property type="match status" value="1"/>
</dbReference>
<gene>
    <name evidence="1" type="ORF">NDU88_001178</name>
</gene>
<dbReference type="EMBL" id="JANPWB010000010">
    <property type="protein sequence ID" value="KAJ1134731.1"/>
    <property type="molecule type" value="Genomic_DNA"/>
</dbReference>
<dbReference type="SUPFAM" id="SSF50405">
    <property type="entry name" value="Actin-crosslinking proteins"/>
    <property type="match status" value="1"/>
</dbReference>
<dbReference type="Proteomes" id="UP001066276">
    <property type="component" value="Chromosome 6"/>
</dbReference>
<protein>
    <submittedName>
        <fullName evidence="1">Uncharacterized protein</fullName>
    </submittedName>
</protein>
<dbReference type="InterPro" id="IPR008999">
    <property type="entry name" value="Actin-crosslinking"/>
</dbReference>
<dbReference type="AlphaFoldDB" id="A0AAV7Q2W7"/>